<evidence type="ECO:0008006" key="3">
    <source>
        <dbReference type="Google" id="ProtNLM"/>
    </source>
</evidence>
<reference evidence="1 2" key="1">
    <citation type="submission" date="2018-08" db="EMBL/GenBank/DDBJ databases">
        <title>A genome reference for cultivated species of the human gut microbiota.</title>
        <authorList>
            <person name="Zou Y."/>
            <person name="Xue W."/>
            <person name="Luo G."/>
        </authorList>
    </citation>
    <scope>NUCLEOTIDE SEQUENCE [LARGE SCALE GENOMIC DNA]</scope>
    <source>
        <strain evidence="1 2">AF22-3AC</strain>
    </source>
</reference>
<proteinExistence type="predicted"/>
<dbReference type="AlphaFoldDB" id="A0A412IA37"/>
<organism evidence="1 2">
    <name type="scientific">Bacteroides cellulosilyticus</name>
    <dbReference type="NCBI Taxonomy" id="246787"/>
    <lineage>
        <taxon>Bacteria</taxon>
        <taxon>Pseudomonadati</taxon>
        <taxon>Bacteroidota</taxon>
        <taxon>Bacteroidia</taxon>
        <taxon>Bacteroidales</taxon>
        <taxon>Bacteroidaceae</taxon>
        <taxon>Bacteroides</taxon>
    </lineage>
</organism>
<comment type="caution">
    <text evidence="1">The sequence shown here is derived from an EMBL/GenBank/DDBJ whole genome shotgun (WGS) entry which is preliminary data.</text>
</comment>
<accession>A0A412IA37</accession>
<name>A0A412IA37_9BACE</name>
<dbReference type="RefSeq" id="WP_118403573.1">
    <property type="nucleotide sequence ID" value="NZ_JADNFX010000018.1"/>
</dbReference>
<dbReference type="Proteomes" id="UP000283341">
    <property type="component" value="Unassembled WGS sequence"/>
</dbReference>
<protein>
    <recommendedName>
        <fullName evidence="3">DUF551 domain-containing protein</fullName>
    </recommendedName>
</protein>
<dbReference type="EMBL" id="QRVJ01000027">
    <property type="protein sequence ID" value="RGS33684.1"/>
    <property type="molecule type" value="Genomic_DNA"/>
</dbReference>
<evidence type="ECO:0000313" key="2">
    <source>
        <dbReference type="Proteomes" id="UP000283341"/>
    </source>
</evidence>
<sequence>MKQTLEEAAIEAVENHYGMDYDGKTHEMYILREAFEAGAEWQAKQSPWTLVKDKLPDESELVLCRMVSNEAIVSGFIFISPDGLPCVATLPNFEFEDYGGYVCDMWMPIPKFNE</sequence>
<gene>
    <name evidence="1" type="ORF">DWX97_21200</name>
</gene>
<evidence type="ECO:0000313" key="1">
    <source>
        <dbReference type="EMBL" id="RGS33684.1"/>
    </source>
</evidence>